<dbReference type="EMBL" id="CP012160">
    <property type="protein sequence ID" value="AKS45386.1"/>
    <property type="molecule type" value="Genomic_DNA"/>
</dbReference>
<evidence type="ECO:0000313" key="2">
    <source>
        <dbReference type="Proteomes" id="UP000067444"/>
    </source>
</evidence>
<sequence>MNTPAHLIFGLAAFGKADAPKVTAAAIVGALLPDVSLYLLAGVHLFVLGTDPQVVFGELYFSDLWQSIFRIDNSFIVWGVVLGLAIALRKAWVIAFAGAALLHIGLDFPLHHDDGRAHFWPITNWIFESPVSYWDRNHYGSIVATIEIVVSLILCGVLWRRYEWPDGIQSRTNRILGLFGSVAGIFSLPIAIAHWFVGLGMRGLAMLLALGQLLPGIVWIFMFGT</sequence>
<dbReference type="PATRIC" id="fig|1458307.3.peg.836"/>
<evidence type="ECO:0000313" key="1">
    <source>
        <dbReference type="EMBL" id="AKS45386.1"/>
    </source>
</evidence>
<reference evidence="1 2" key="1">
    <citation type="journal article" date="2015" name="Genome Announc.">
        <title>Closed Genome Sequence of Octadecabacter temperatus SB1, the First Mesophilic Species of the Genus Octadecabacter.</title>
        <authorList>
            <person name="Voget S."/>
            <person name="Billerbeck S."/>
            <person name="Simon M."/>
            <person name="Daniel R."/>
        </authorList>
    </citation>
    <scope>NUCLEOTIDE SEQUENCE [LARGE SCALE GENOMIC DNA]</scope>
    <source>
        <strain evidence="1 2">SB1</strain>
    </source>
</reference>
<protein>
    <submittedName>
        <fullName evidence="1">Uncharacterized protein</fullName>
    </submittedName>
</protein>
<proteinExistence type="predicted"/>
<dbReference type="AlphaFoldDB" id="A0A0K0Y3D2"/>
<dbReference type="Proteomes" id="UP000067444">
    <property type="component" value="Chromosome"/>
</dbReference>
<name>A0A0K0Y3D2_9RHOB</name>
<dbReference type="RefSeq" id="WP_200802521.1">
    <property type="nucleotide sequence ID" value="NZ_CP012160.1"/>
</dbReference>
<gene>
    <name evidence="1" type="ORF">OSB_08260</name>
</gene>
<accession>A0A0K0Y3D2</accession>
<dbReference type="STRING" id="1458307.OSB_08260"/>
<keyword evidence="2" id="KW-1185">Reference proteome</keyword>
<dbReference type="KEGG" id="otm:OSB_08260"/>
<organism evidence="1 2">
    <name type="scientific">Octadecabacter temperatus</name>
    <dbReference type="NCBI Taxonomy" id="1458307"/>
    <lineage>
        <taxon>Bacteria</taxon>
        <taxon>Pseudomonadati</taxon>
        <taxon>Pseudomonadota</taxon>
        <taxon>Alphaproteobacteria</taxon>
        <taxon>Rhodobacterales</taxon>
        <taxon>Roseobacteraceae</taxon>
        <taxon>Octadecabacter</taxon>
    </lineage>
</organism>